<sequence length="120" mass="13875">MSKERRCCSDVSLHTFGQGAEPEWKWATDNSSEGEFHKEVRQGLFRATIYWLWRKGNFRLYEDKVGIMQLLKSRIISSVKRKHMMCCRRQEDTIANRATATLEDTVANKTAATGVVAYLK</sequence>
<dbReference type="AlphaFoldDB" id="A0A7J6X4R9"/>
<evidence type="ECO:0000313" key="1">
    <source>
        <dbReference type="EMBL" id="KAF5204796.1"/>
    </source>
</evidence>
<organism evidence="1 2">
    <name type="scientific">Thalictrum thalictroides</name>
    <name type="common">Rue-anemone</name>
    <name type="synonym">Anemone thalictroides</name>
    <dbReference type="NCBI Taxonomy" id="46969"/>
    <lineage>
        <taxon>Eukaryota</taxon>
        <taxon>Viridiplantae</taxon>
        <taxon>Streptophyta</taxon>
        <taxon>Embryophyta</taxon>
        <taxon>Tracheophyta</taxon>
        <taxon>Spermatophyta</taxon>
        <taxon>Magnoliopsida</taxon>
        <taxon>Ranunculales</taxon>
        <taxon>Ranunculaceae</taxon>
        <taxon>Thalictroideae</taxon>
        <taxon>Thalictrum</taxon>
    </lineage>
</organism>
<comment type="caution">
    <text evidence="1">The sequence shown here is derived from an EMBL/GenBank/DDBJ whole genome shotgun (WGS) entry which is preliminary data.</text>
</comment>
<gene>
    <name evidence="1" type="ORF">FRX31_005617</name>
</gene>
<proteinExistence type="predicted"/>
<name>A0A7J6X4R9_THATH</name>
<dbReference type="EMBL" id="JABWDY010004962">
    <property type="protein sequence ID" value="KAF5204796.1"/>
    <property type="molecule type" value="Genomic_DNA"/>
</dbReference>
<evidence type="ECO:0000313" key="2">
    <source>
        <dbReference type="Proteomes" id="UP000554482"/>
    </source>
</evidence>
<dbReference type="Proteomes" id="UP000554482">
    <property type="component" value="Unassembled WGS sequence"/>
</dbReference>
<accession>A0A7J6X4R9</accession>
<reference evidence="1 2" key="1">
    <citation type="submission" date="2020-06" db="EMBL/GenBank/DDBJ databases">
        <title>Transcriptomic and genomic resources for Thalictrum thalictroides and T. hernandezii: Facilitating candidate gene discovery in an emerging model plant lineage.</title>
        <authorList>
            <person name="Arias T."/>
            <person name="Riano-Pachon D.M."/>
            <person name="Di Stilio V.S."/>
        </authorList>
    </citation>
    <scope>NUCLEOTIDE SEQUENCE [LARGE SCALE GENOMIC DNA]</scope>
    <source>
        <strain evidence="2">cv. WT478/WT964</strain>
        <tissue evidence="1">Leaves</tissue>
    </source>
</reference>
<protein>
    <submittedName>
        <fullName evidence="1">Uncharacterized protein</fullName>
    </submittedName>
</protein>
<keyword evidence="2" id="KW-1185">Reference proteome</keyword>